<dbReference type="InterPro" id="IPR048072">
    <property type="entry name" value="7tmB2_latrophilin-like"/>
</dbReference>
<dbReference type="SMART" id="SM00303">
    <property type="entry name" value="GPS"/>
    <property type="match status" value="1"/>
</dbReference>
<dbReference type="GO" id="GO:0005886">
    <property type="term" value="C:plasma membrane"/>
    <property type="evidence" value="ECO:0007669"/>
    <property type="project" value="UniProtKB-SubCell"/>
</dbReference>
<dbReference type="PANTHER" id="PTHR12011:SF347">
    <property type="entry name" value="FI21270P1-RELATED"/>
    <property type="match status" value="1"/>
</dbReference>
<dbReference type="FunFam" id="1.20.1070.10:FF:000200">
    <property type="entry name" value="Adhesion G protein-coupled receptor L3"/>
    <property type="match status" value="1"/>
</dbReference>
<feature type="chain" id="PRO_5004580163" evidence="18">
    <location>
        <begin position="25"/>
        <end position="1228"/>
    </location>
</feature>
<evidence type="ECO:0000256" key="12">
    <source>
        <dbReference type="ARBA" id="ARBA00023170"/>
    </source>
</evidence>
<comment type="similarity">
    <text evidence="2">Belongs to the G-protein coupled receptor 2 family. LN-TM7 subfamily.</text>
</comment>
<dbReference type="GO" id="GO:0004930">
    <property type="term" value="F:G protein-coupled receptor activity"/>
    <property type="evidence" value="ECO:0007669"/>
    <property type="project" value="UniProtKB-KW"/>
</dbReference>
<dbReference type="PhylomeDB" id="T1JBP7"/>
<organism evidence="23 24">
    <name type="scientific">Strigamia maritima</name>
    <name type="common">European centipede</name>
    <name type="synonym">Geophilus maritimus</name>
    <dbReference type="NCBI Taxonomy" id="126957"/>
    <lineage>
        <taxon>Eukaryota</taxon>
        <taxon>Metazoa</taxon>
        <taxon>Ecdysozoa</taxon>
        <taxon>Arthropoda</taxon>
        <taxon>Myriapoda</taxon>
        <taxon>Chilopoda</taxon>
        <taxon>Pleurostigmophora</taxon>
        <taxon>Geophilomorpha</taxon>
        <taxon>Linotaeniidae</taxon>
        <taxon>Strigamia</taxon>
    </lineage>
</organism>
<dbReference type="Gene3D" id="1.25.40.610">
    <property type="match status" value="1"/>
</dbReference>
<evidence type="ECO:0000256" key="5">
    <source>
        <dbReference type="ARBA" id="ARBA00022692"/>
    </source>
</evidence>
<evidence type="ECO:0000256" key="10">
    <source>
        <dbReference type="ARBA" id="ARBA00023136"/>
    </source>
</evidence>
<evidence type="ECO:0000313" key="24">
    <source>
        <dbReference type="Proteomes" id="UP000014500"/>
    </source>
</evidence>
<dbReference type="Gene3D" id="2.60.220.50">
    <property type="match status" value="1"/>
</dbReference>
<dbReference type="FunFam" id="2.60.120.740:FF:000001">
    <property type="entry name" value="Adhesion G protein-coupled receptor L2"/>
    <property type="match status" value="1"/>
</dbReference>
<evidence type="ECO:0000256" key="6">
    <source>
        <dbReference type="ARBA" id="ARBA00022729"/>
    </source>
</evidence>
<protein>
    <submittedName>
        <fullName evidence="23">Uncharacterized protein</fullName>
    </submittedName>
</protein>
<keyword evidence="11" id="KW-1015">Disulfide bond</keyword>
<feature type="transmembrane region" description="Helical" evidence="17">
    <location>
        <begin position="754"/>
        <end position="778"/>
    </location>
</feature>
<keyword evidence="5 17" id="KW-0812">Transmembrane</keyword>
<feature type="transmembrane region" description="Helical" evidence="17">
    <location>
        <begin position="644"/>
        <end position="662"/>
    </location>
</feature>
<evidence type="ECO:0000256" key="13">
    <source>
        <dbReference type="ARBA" id="ARBA00023180"/>
    </source>
</evidence>
<evidence type="ECO:0000256" key="8">
    <source>
        <dbReference type="ARBA" id="ARBA00022989"/>
    </source>
</evidence>
<keyword evidence="24" id="KW-1185">Reference proteome</keyword>
<dbReference type="GO" id="GO:0007166">
    <property type="term" value="P:cell surface receptor signaling pathway"/>
    <property type="evidence" value="ECO:0007669"/>
    <property type="project" value="InterPro"/>
</dbReference>
<evidence type="ECO:0000259" key="22">
    <source>
        <dbReference type="PROSITE" id="PS50261"/>
    </source>
</evidence>
<feature type="transmembrane region" description="Helical" evidence="17">
    <location>
        <begin position="711"/>
        <end position="734"/>
    </location>
</feature>
<accession>T1JBP7</accession>
<dbReference type="AlphaFoldDB" id="T1JBP7"/>
<comment type="subcellular location">
    <subcellularLocation>
        <location evidence="1">Cell membrane</location>
        <topology evidence="1">Multi-pass membrane protein</topology>
    </subcellularLocation>
</comment>
<feature type="region of interest" description="Disordered" evidence="16">
    <location>
        <begin position="920"/>
        <end position="988"/>
    </location>
</feature>
<dbReference type="HOGENOM" id="CLU_003272_0_0_1"/>
<keyword evidence="14" id="KW-0807">Transducer</keyword>
<proteinExistence type="inferred from homology"/>
<dbReference type="InterPro" id="IPR057244">
    <property type="entry name" value="GAIN_B"/>
</dbReference>
<dbReference type="eggNOG" id="KOG4729">
    <property type="taxonomic scope" value="Eukaryota"/>
</dbReference>
<feature type="domain" description="G-protein coupled receptors family 2 profile 1" evidence="20">
    <location>
        <begin position="243"/>
        <end position="299"/>
    </location>
</feature>
<dbReference type="GO" id="GO:0030246">
    <property type="term" value="F:carbohydrate binding"/>
    <property type="evidence" value="ECO:0007669"/>
    <property type="project" value="UniProtKB-KW"/>
</dbReference>
<feature type="domain" description="G-protein coupled receptors family 2 profile 2" evidence="22">
    <location>
        <begin position="607"/>
        <end position="852"/>
    </location>
</feature>
<keyword evidence="9" id="KW-0297">G-protein coupled receptor</keyword>
<dbReference type="InterPro" id="IPR000832">
    <property type="entry name" value="GPCR_2_secretin-like"/>
</dbReference>
<dbReference type="eggNOG" id="KOG4193">
    <property type="taxonomic scope" value="Eukaryota"/>
</dbReference>
<evidence type="ECO:0000259" key="19">
    <source>
        <dbReference type="PROSITE" id="PS50221"/>
    </source>
</evidence>
<dbReference type="Pfam" id="PF02140">
    <property type="entry name" value="SUEL_Lectin"/>
    <property type="match status" value="1"/>
</dbReference>
<dbReference type="Gene3D" id="4.10.1240.10">
    <property type="entry name" value="GPCR, family 2, extracellular hormone receptor domain"/>
    <property type="match status" value="1"/>
</dbReference>
<feature type="transmembrane region" description="Helical" evidence="17">
    <location>
        <begin position="828"/>
        <end position="850"/>
    </location>
</feature>
<evidence type="ECO:0000256" key="3">
    <source>
        <dbReference type="ARBA" id="ARBA00022475"/>
    </source>
</evidence>
<dbReference type="SUPFAM" id="SSF81321">
    <property type="entry name" value="Family A G protein-coupled receptor-like"/>
    <property type="match status" value="1"/>
</dbReference>
<dbReference type="PROSITE" id="PS50227">
    <property type="entry name" value="G_PROTEIN_RECEP_F2_3"/>
    <property type="match status" value="1"/>
</dbReference>
<evidence type="ECO:0000256" key="15">
    <source>
        <dbReference type="SAM" id="Coils"/>
    </source>
</evidence>
<dbReference type="PROSITE" id="PS50261">
    <property type="entry name" value="G_PROTEIN_RECEP_F2_4"/>
    <property type="match status" value="1"/>
</dbReference>
<evidence type="ECO:0000259" key="21">
    <source>
        <dbReference type="PROSITE" id="PS50228"/>
    </source>
</evidence>
<feature type="transmembrane region" description="Helical" evidence="17">
    <location>
        <begin position="668"/>
        <end position="690"/>
    </location>
</feature>
<dbReference type="InterPro" id="IPR001879">
    <property type="entry name" value="GPCR_2_extracellular_dom"/>
</dbReference>
<reference evidence="23" key="2">
    <citation type="submission" date="2015-02" db="UniProtKB">
        <authorList>
            <consortium name="EnsemblMetazoa"/>
        </authorList>
    </citation>
    <scope>IDENTIFICATION</scope>
</reference>
<dbReference type="InterPro" id="IPR032471">
    <property type="entry name" value="AGRL2-4_GAIN_subdom_A"/>
</dbReference>
<dbReference type="PRINTS" id="PR00249">
    <property type="entry name" value="GPCRSECRETIN"/>
</dbReference>
<reference evidence="24" key="1">
    <citation type="submission" date="2011-05" db="EMBL/GenBank/DDBJ databases">
        <authorList>
            <person name="Richards S.R."/>
            <person name="Qu J."/>
            <person name="Jiang H."/>
            <person name="Jhangiani S.N."/>
            <person name="Agravi P."/>
            <person name="Goodspeed R."/>
            <person name="Gross S."/>
            <person name="Mandapat C."/>
            <person name="Jackson L."/>
            <person name="Mathew T."/>
            <person name="Pu L."/>
            <person name="Thornton R."/>
            <person name="Saada N."/>
            <person name="Wilczek-Boney K.B."/>
            <person name="Lee S."/>
            <person name="Kovar C."/>
            <person name="Wu Y."/>
            <person name="Scherer S.E."/>
            <person name="Worley K.C."/>
            <person name="Muzny D.M."/>
            <person name="Gibbs R."/>
        </authorList>
    </citation>
    <scope>NUCLEOTIDE SEQUENCE</scope>
    <source>
        <strain evidence="24">Brora</strain>
    </source>
</reference>
<keyword evidence="6 18" id="KW-0732">Signal</keyword>
<keyword evidence="12" id="KW-0675">Receptor</keyword>
<evidence type="ECO:0000256" key="17">
    <source>
        <dbReference type="SAM" id="Phobius"/>
    </source>
</evidence>
<dbReference type="Gene3D" id="1.20.1070.10">
    <property type="entry name" value="Rhodopsin 7-helix transmembrane proteins"/>
    <property type="match status" value="1"/>
</dbReference>
<feature type="compositionally biased region" description="Basic and acidic residues" evidence="16">
    <location>
        <begin position="941"/>
        <end position="964"/>
    </location>
</feature>
<evidence type="ECO:0000256" key="11">
    <source>
        <dbReference type="ARBA" id="ARBA00023157"/>
    </source>
</evidence>
<dbReference type="InterPro" id="IPR017981">
    <property type="entry name" value="GPCR_2-like_7TM"/>
</dbReference>
<evidence type="ECO:0000256" key="1">
    <source>
        <dbReference type="ARBA" id="ARBA00004651"/>
    </source>
</evidence>
<dbReference type="CDD" id="cd15440">
    <property type="entry name" value="7tmB2_latrophilin-like_invertebrate"/>
    <property type="match status" value="1"/>
</dbReference>
<dbReference type="PANTHER" id="PTHR12011">
    <property type="entry name" value="ADHESION G-PROTEIN COUPLED RECEPTOR"/>
    <property type="match status" value="1"/>
</dbReference>
<dbReference type="EnsemblMetazoa" id="SMAR011200-RA">
    <property type="protein sequence ID" value="SMAR011200-PA"/>
    <property type="gene ID" value="SMAR011200"/>
</dbReference>
<dbReference type="Pfam" id="PF01825">
    <property type="entry name" value="GPS"/>
    <property type="match status" value="1"/>
</dbReference>
<evidence type="ECO:0000313" key="23">
    <source>
        <dbReference type="EnsemblMetazoa" id="SMAR011200-PA"/>
    </source>
</evidence>
<dbReference type="STRING" id="126957.T1JBP7"/>
<feature type="transmembrane region" description="Helical" evidence="17">
    <location>
        <begin position="799"/>
        <end position="822"/>
    </location>
</feature>
<feature type="domain" description="GAIN-B" evidence="19">
    <location>
        <begin position="420"/>
        <end position="598"/>
    </location>
</feature>
<dbReference type="InterPro" id="IPR046338">
    <property type="entry name" value="GAIN_dom_sf"/>
</dbReference>
<keyword evidence="4" id="KW-0597">Phosphoprotein</keyword>
<dbReference type="PROSITE" id="PS00650">
    <property type="entry name" value="G_PROTEIN_RECEP_F2_2"/>
    <property type="match status" value="1"/>
</dbReference>
<evidence type="ECO:0000259" key="20">
    <source>
        <dbReference type="PROSITE" id="PS50227"/>
    </source>
</evidence>
<dbReference type="InterPro" id="IPR000203">
    <property type="entry name" value="GPS"/>
</dbReference>
<dbReference type="EMBL" id="JH432016">
    <property type="status" value="NOT_ANNOTATED_CDS"/>
    <property type="molecule type" value="Genomic_DNA"/>
</dbReference>
<dbReference type="PROSITE" id="PS50221">
    <property type="entry name" value="GAIN_B"/>
    <property type="match status" value="1"/>
</dbReference>
<dbReference type="Gene3D" id="2.60.120.740">
    <property type="match status" value="1"/>
</dbReference>
<dbReference type="Pfam" id="PF00002">
    <property type="entry name" value="7tm_2"/>
    <property type="match status" value="1"/>
</dbReference>
<keyword evidence="15" id="KW-0175">Coiled coil</keyword>
<evidence type="ECO:0000256" key="14">
    <source>
        <dbReference type="ARBA" id="ARBA00023224"/>
    </source>
</evidence>
<evidence type="ECO:0000256" key="7">
    <source>
        <dbReference type="ARBA" id="ARBA00022734"/>
    </source>
</evidence>
<dbReference type="InterPro" id="IPR000922">
    <property type="entry name" value="Lectin_gal-bd_dom"/>
</dbReference>
<evidence type="ECO:0000256" key="4">
    <source>
        <dbReference type="ARBA" id="ARBA00022553"/>
    </source>
</evidence>
<evidence type="ECO:0000256" key="16">
    <source>
        <dbReference type="SAM" id="MobiDB-lite"/>
    </source>
</evidence>
<dbReference type="CDD" id="cd22830">
    <property type="entry name" value="Gal_Rha_Lectin_dCirl"/>
    <property type="match status" value="1"/>
</dbReference>
<keyword evidence="7" id="KW-0430">Lectin</keyword>
<dbReference type="Proteomes" id="UP000014500">
    <property type="component" value="Unassembled WGS sequence"/>
</dbReference>
<feature type="signal peptide" evidence="18">
    <location>
        <begin position="1"/>
        <end position="24"/>
    </location>
</feature>
<keyword evidence="8 17" id="KW-1133">Transmembrane helix</keyword>
<dbReference type="OMA" id="NWQNTKA"/>
<name>T1JBP7_STRMM</name>
<dbReference type="Pfam" id="PF16489">
    <property type="entry name" value="GAIN"/>
    <property type="match status" value="1"/>
</dbReference>
<keyword evidence="3" id="KW-1003">Cell membrane</keyword>
<feature type="compositionally biased region" description="Polar residues" evidence="16">
    <location>
        <begin position="1121"/>
        <end position="1130"/>
    </location>
</feature>
<evidence type="ECO:0000256" key="18">
    <source>
        <dbReference type="SAM" id="SignalP"/>
    </source>
</evidence>
<dbReference type="PROSITE" id="PS50228">
    <property type="entry name" value="SUEL_LECTIN"/>
    <property type="match status" value="1"/>
</dbReference>
<keyword evidence="10 17" id="KW-0472">Membrane</keyword>
<evidence type="ECO:0000256" key="2">
    <source>
        <dbReference type="ARBA" id="ARBA00010933"/>
    </source>
</evidence>
<feature type="coiled-coil region" evidence="15">
    <location>
        <begin position="338"/>
        <end position="365"/>
    </location>
</feature>
<sequence length="1228" mass="137843">MKTLHNALVVGIIILSLGTPVGSSDKIERPKYFTAYACEGSILTIQCYEGHTIDLIRANYGRFSISVCNEHGVQDWSVNCMSNRSFRVLQERCSQQNSCSIRADTQVFSDPCPGTWKYLEAHYLCSPASTSPPTTTKKAIPPWLITRTTPASDWLLPTTTQTTVTTSATTTRTSTNGPTNHPIFTTTSSTAAPAPLITTPIAVEETLVKATKPTQVTKNSLSMDDVMTVAVSTSTPIMENDHCPPIRARGVQWDWTRRGEEAVVPCPIGVTGTARWKCDYDSVQWVPRNPDLSGCQLTWISDLAADVDSDKFAVNIASELATVTKNQALYGGDTILATAMLKKMADKMEEKLNSLKVKNKEEVITDSVIQTSSNLLNSDPKQRLSWHDLSRLQQMRAATSLLEGLDQNAYLLADQIDYEKVLVQAADKNVMMSMKVYKVQNMKEIYFPTNEDLNNVIWDQATDSITLPVDAILDRTEKGLVKAIFFTFGNLDEILQNFEDDYFNDYGVNVSRVLNSHIISAIVGRASNNIPLSQPVTISFRHLRDDNISNPTCVFWDYDKHTWSDDGCSVKMTNRTHTVCSCTHLTNFAVLMNFKGVQVSAVHETALQTITLIGCVVSIVCLFLSFLTFTIFRTLRSDRTTIHKNLCACLLVAEIIFLVGVGRTDERLLCGVVAGLLHFFFLCSFAWMFLEGFQLYVMLIEVFETERSRVRWYYALAYGVPAFIVCVSCIIDPWSYGTDRYCWLRTDNYFVFSFVGPVIAVIIINFLFLSVAIFMMCRHSNITTTLKNKEQTKLANMRIWIRGAVMLVILLGLTWTFGLFYLNQESVVMAYAFTILNSLQGLFIFIFHCVQNEKVQKEYKRLLWKSLCLAMCIKNKGRRSSFYINSNGTSSVPVSNSNGGVQQNNFKRFWEGPNCKGNTLGRVAGLPGSNHHPSDGFPESELEKSSSKSSNRDSGHGGSDREDSSASNPPDLSGGTPYNHRPVVDYGGLTSELEDPQLLTDSYCQKKLRAEQLQQQPLPPLHDPRLANRLHRPLRTVVHPVRLNPHNHIYMDIDRREEGVAEPVYEEIERQRPELLTQSDVSDEDTKRRSDVSRQSSGSYGDSRPLIPPQGQIGPSERWTNRTGNQSQSHHYPHRAMPSEPTLPLVNHVRSEYPRAALPDVTCPSGEERHVARGSFRGDEGEKEQRNPNMDNGLLVAMFDGRKVVSRLQPHHVKKIPQPCRTNSFSEC</sequence>
<feature type="region of interest" description="Disordered" evidence="16">
    <location>
        <begin position="1067"/>
        <end position="1142"/>
    </location>
</feature>
<feature type="domain" description="SUEL-type lectin" evidence="21">
    <location>
        <begin position="37"/>
        <end position="126"/>
    </location>
</feature>
<dbReference type="InterPro" id="IPR036445">
    <property type="entry name" value="GPCR_2_extracell_dom_sf"/>
</dbReference>
<dbReference type="SMART" id="SM00008">
    <property type="entry name" value="HormR"/>
    <property type="match status" value="1"/>
</dbReference>
<feature type="transmembrane region" description="Helical" evidence="17">
    <location>
        <begin position="610"/>
        <end position="632"/>
    </location>
</feature>
<dbReference type="InterPro" id="IPR017983">
    <property type="entry name" value="GPCR_2_secretin-like_CS"/>
</dbReference>
<keyword evidence="13" id="KW-0325">Glycoprotein</keyword>
<dbReference type="InterPro" id="IPR043159">
    <property type="entry name" value="Lectin_gal-bd_sf"/>
</dbReference>
<evidence type="ECO:0000256" key="9">
    <source>
        <dbReference type="ARBA" id="ARBA00023040"/>
    </source>
</evidence>